<proteinExistence type="predicted"/>
<evidence type="ECO:0000256" key="1">
    <source>
        <dbReference type="SAM" id="MobiDB-lite"/>
    </source>
</evidence>
<reference evidence="2" key="1">
    <citation type="submission" date="2020-10" db="EMBL/GenBank/DDBJ databases">
        <authorList>
            <person name="Kikuchi T."/>
        </authorList>
    </citation>
    <scope>NUCLEOTIDE SEQUENCE</scope>
    <source>
        <strain evidence="2">NKZ352</strain>
    </source>
</reference>
<sequence>MKRSDLPTPLRVRTVNVPRVGQLSTTKIKRRSIQRVLPQSAVRTMTRPAAPRTSVQKEAPPGLASVSVPLRTTGRSSTPVRPVVAEATRTIRGPASMRSSLVKAPVAPKAVPVDWKKKCADLE</sequence>
<protein>
    <submittedName>
        <fullName evidence="2">Uncharacterized protein</fullName>
    </submittedName>
</protein>
<dbReference type="EMBL" id="CAJGYM010000101">
    <property type="protein sequence ID" value="CAD6197647.1"/>
    <property type="molecule type" value="Genomic_DNA"/>
</dbReference>
<comment type="caution">
    <text evidence="2">The sequence shown here is derived from an EMBL/GenBank/DDBJ whole genome shotgun (WGS) entry which is preliminary data.</text>
</comment>
<accession>A0A8S1HQG9</accession>
<name>A0A8S1HQG9_9PELO</name>
<organism evidence="2 3">
    <name type="scientific">Caenorhabditis auriculariae</name>
    <dbReference type="NCBI Taxonomy" id="2777116"/>
    <lineage>
        <taxon>Eukaryota</taxon>
        <taxon>Metazoa</taxon>
        <taxon>Ecdysozoa</taxon>
        <taxon>Nematoda</taxon>
        <taxon>Chromadorea</taxon>
        <taxon>Rhabditida</taxon>
        <taxon>Rhabditina</taxon>
        <taxon>Rhabditomorpha</taxon>
        <taxon>Rhabditoidea</taxon>
        <taxon>Rhabditidae</taxon>
        <taxon>Peloderinae</taxon>
        <taxon>Caenorhabditis</taxon>
    </lineage>
</organism>
<feature type="region of interest" description="Disordered" evidence="1">
    <location>
        <begin position="40"/>
        <end position="82"/>
    </location>
</feature>
<evidence type="ECO:0000313" key="3">
    <source>
        <dbReference type="Proteomes" id="UP000835052"/>
    </source>
</evidence>
<dbReference type="Proteomes" id="UP000835052">
    <property type="component" value="Unassembled WGS sequence"/>
</dbReference>
<feature type="non-terminal residue" evidence="2">
    <location>
        <position position="1"/>
    </location>
</feature>
<gene>
    <name evidence="2" type="ORF">CAUJ_LOCUS13556</name>
</gene>
<keyword evidence="3" id="KW-1185">Reference proteome</keyword>
<evidence type="ECO:0000313" key="2">
    <source>
        <dbReference type="EMBL" id="CAD6197647.1"/>
    </source>
</evidence>
<dbReference type="AlphaFoldDB" id="A0A8S1HQG9"/>